<evidence type="ECO:0000256" key="3">
    <source>
        <dbReference type="ARBA" id="ARBA00023125"/>
    </source>
</evidence>
<dbReference type="EMBL" id="KB445570">
    <property type="protein sequence ID" value="EMD95669.1"/>
    <property type="molecule type" value="Genomic_DNA"/>
</dbReference>
<proteinExistence type="inferred from homology"/>
<reference evidence="12" key="2">
    <citation type="journal article" date="2013" name="PLoS Genet.">
        <title>Comparative genome structure, secondary metabolite, and effector coding capacity across Cochliobolus pathogens.</title>
        <authorList>
            <person name="Condon B.J."/>
            <person name="Leng Y."/>
            <person name="Wu D."/>
            <person name="Bushley K.E."/>
            <person name="Ohm R.A."/>
            <person name="Otillar R."/>
            <person name="Martin J."/>
            <person name="Schackwitz W."/>
            <person name="Grimwood J."/>
            <person name="MohdZainudin N."/>
            <person name="Xue C."/>
            <person name="Wang R."/>
            <person name="Manning V.A."/>
            <person name="Dhillon B."/>
            <person name="Tu Z.J."/>
            <person name="Steffenson B.J."/>
            <person name="Salamov A."/>
            <person name="Sun H."/>
            <person name="Lowry S."/>
            <person name="LaButti K."/>
            <person name="Han J."/>
            <person name="Copeland A."/>
            <person name="Lindquist E."/>
            <person name="Barry K."/>
            <person name="Schmutz J."/>
            <person name="Baker S.E."/>
            <person name="Ciuffetti L.M."/>
            <person name="Grigoriev I.V."/>
            <person name="Zhong S."/>
            <person name="Turgeon B.G."/>
        </authorList>
    </citation>
    <scope>NUCLEOTIDE SEQUENCE [LARGE SCALE GENOMIC DNA]</scope>
    <source>
        <strain evidence="12">C5 / ATCC 48332 / race O</strain>
    </source>
</reference>
<reference evidence="11 12" key="1">
    <citation type="journal article" date="2012" name="PLoS Pathog.">
        <title>Diverse lifestyles and strategies of plant pathogenesis encoded in the genomes of eighteen Dothideomycetes fungi.</title>
        <authorList>
            <person name="Ohm R.A."/>
            <person name="Feau N."/>
            <person name="Henrissat B."/>
            <person name="Schoch C.L."/>
            <person name="Horwitz B.A."/>
            <person name="Barry K.W."/>
            <person name="Condon B.J."/>
            <person name="Copeland A.C."/>
            <person name="Dhillon B."/>
            <person name="Glaser F."/>
            <person name="Hesse C.N."/>
            <person name="Kosti I."/>
            <person name="LaButti K."/>
            <person name="Lindquist E.A."/>
            <person name="Lucas S."/>
            <person name="Salamov A.A."/>
            <person name="Bradshaw R.E."/>
            <person name="Ciuffetti L."/>
            <person name="Hamelin R.C."/>
            <person name="Kema G.H.J."/>
            <person name="Lawrence C."/>
            <person name="Scott J.A."/>
            <person name="Spatafora J.W."/>
            <person name="Turgeon B.G."/>
            <person name="de Wit P.J.G.M."/>
            <person name="Zhong S."/>
            <person name="Goodwin S.B."/>
            <person name="Grigoriev I.V."/>
        </authorList>
    </citation>
    <scope>NUCLEOTIDE SEQUENCE [LARGE SCALE GENOMIC DNA]</scope>
    <source>
        <strain evidence="12">C5 / ATCC 48332 / race O</strain>
    </source>
</reference>
<feature type="compositionally biased region" description="Basic and acidic residues" evidence="8">
    <location>
        <begin position="503"/>
        <end position="522"/>
    </location>
</feature>
<gene>
    <name evidence="11" type="ORF">COCHEDRAFT_1126619</name>
</gene>
<comment type="subcellular location">
    <subcellularLocation>
        <location evidence="1">Nucleus</location>
    </subcellularLocation>
</comment>
<dbReference type="OrthoDB" id="2155935at2759"/>
<evidence type="ECO:0000259" key="10">
    <source>
        <dbReference type="Pfam" id="PF21928"/>
    </source>
</evidence>
<dbReference type="PANTHER" id="PTHR32235:SF1">
    <property type="entry name" value="NON-HOMOLOGOUS END-JOINING FACTOR 1"/>
    <property type="match status" value="1"/>
</dbReference>
<dbReference type="Pfam" id="PF09302">
    <property type="entry name" value="XLF"/>
    <property type="match status" value="1"/>
</dbReference>
<dbReference type="PANTHER" id="PTHR32235">
    <property type="entry name" value="NON-HOMOLOGOUS END-JOINING FACTOR 1"/>
    <property type="match status" value="1"/>
</dbReference>
<comment type="similarity">
    <text evidence="6">Belongs to the XRCC4-XLF family. XLF subfamily.</text>
</comment>
<dbReference type="Gene3D" id="2.170.210.10">
    <property type="entry name" value="DNA double-strand break repair and VJ recombination XRCC4, N-terminal"/>
    <property type="match status" value="1"/>
</dbReference>
<feature type="compositionally biased region" description="Acidic residues" evidence="8">
    <location>
        <begin position="493"/>
        <end position="502"/>
    </location>
</feature>
<dbReference type="GO" id="GO:0006303">
    <property type="term" value="P:double-strand break repair via nonhomologous end joining"/>
    <property type="evidence" value="ECO:0007669"/>
    <property type="project" value="TreeGrafter"/>
</dbReference>
<keyword evidence="12" id="KW-1185">Reference proteome</keyword>
<dbReference type="OMA" id="IKGVAPF"/>
<evidence type="ECO:0000256" key="8">
    <source>
        <dbReference type="SAM" id="MobiDB-lite"/>
    </source>
</evidence>
<accession>M2UAR9</accession>
<dbReference type="InterPro" id="IPR038051">
    <property type="entry name" value="XRCC4-like_N_sf"/>
</dbReference>
<feature type="compositionally biased region" description="Acidic residues" evidence="8">
    <location>
        <begin position="326"/>
        <end position="338"/>
    </location>
</feature>
<name>M2UAR9_COCH5</name>
<dbReference type="InterPro" id="IPR052287">
    <property type="entry name" value="NHEJ_factor"/>
</dbReference>
<sequence>MSCWRVLRLCEQPDNQHVPQLLVKPVFSPDSYIVHLSDLSNVWSEELSLDDIVDRASQEQSPIEVSKQDTAQLGVLLENIAKPLSNADDALCRITRNGQDGIILHAAITLPEPLGRLSWKFQLQKRTSTVLKNELILPLLVSSHIQNERIVSLIKTITSKDKAINRLLDQFESSNLDLAAAFPGAGSMKTGRRMIKREQAAKHVPALKPFYETVWRKETGQLEDLELTSLGLFQEALAQSTSIVPQQLKSDNLEASWWTSVPTHLTLSKAPANSKTRKSGVLPNRRDASESSEEETEDEFDTHEHFKSINDTVAPGQKSPLHGHDEDESDSTEEELDLDTPAISCNPTQVQDSLQSQHRKPSLYERLSSPPTIASPAKKANDDSFRTGGEPQGTLPSSSPSPFIPDEEAGSDDVLTTREAAPPSPKQADIASTPKKSRKPFRIGGKGRAAEDGASQRAATTSPSKVRTRATQSPTAEPPSSPLPHSVTREMTPAEDEVEETPEEKAERRRAELKRRNEEAAKKQAQQKKKKRF</sequence>
<feature type="domain" description="XLF-like coiled-coil region" evidence="10">
    <location>
        <begin position="128"/>
        <end position="178"/>
    </location>
</feature>
<keyword evidence="5" id="KW-0539">Nucleus</keyword>
<evidence type="ECO:0000256" key="2">
    <source>
        <dbReference type="ARBA" id="ARBA00022763"/>
    </source>
</evidence>
<feature type="domain" description="XLF-like N-terminal" evidence="9">
    <location>
        <begin position="4"/>
        <end position="125"/>
    </location>
</feature>
<feature type="region of interest" description="Disordered" evidence="8">
    <location>
        <begin position="269"/>
        <end position="533"/>
    </location>
</feature>
<evidence type="ECO:0000313" key="11">
    <source>
        <dbReference type="EMBL" id="EMD95669.1"/>
    </source>
</evidence>
<dbReference type="CDD" id="cd22285">
    <property type="entry name" value="HD_XLF_N"/>
    <property type="match status" value="1"/>
</dbReference>
<evidence type="ECO:0000256" key="7">
    <source>
        <dbReference type="ARBA" id="ARBA00044529"/>
    </source>
</evidence>
<evidence type="ECO:0000256" key="4">
    <source>
        <dbReference type="ARBA" id="ARBA00023204"/>
    </source>
</evidence>
<dbReference type="Pfam" id="PF21928">
    <property type="entry name" value="XLF_CC"/>
    <property type="match status" value="1"/>
</dbReference>
<keyword evidence="4" id="KW-0234">DNA repair</keyword>
<dbReference type="GO" id="GO:0045027">
    <property type="term" value="F:DNA end binding"/>
    <property type="evidence" value="ECO:0007669"/>
    <property type="project" value="TreeGrafter"/>
</dbReference>
<evidence type="ECO:0000256" key="6">
    <source>
        <dbReference type="ARBA" id="ARBA00025747"/>
    </source>
</evidence>
<dbReference type="Proteomes" id="UP000016936">
    <property type="component" value="Unassembled WGS sequence"/>
</dbReference>
<protein>
    <recommendedName>
        <fullName evidence="7">Non-homologous end-joining factor 1</fullName>
    </recommendedName>
</protein>
<dbReference type="InterPro" id="IPR015381">
    <property type="entry name" value="XLF-like_N"/>
</dbReference>
<feature type="compositionally biased region" description="Polar residues" evidence="8">
    <location>
        <begin position="343"/>
        <end position="356"/>
    </location>
</feature>
<organism evidence="11 12">
    <name type="scientific">Cochliobolus heterostrophus (strain C5 / ATCC 48332 / race O)</name>
    <name type="common">Southern corn leaf blight fungus</name>
    <name type="synonym">Bipolaris maydis</name>
    <dbReference type="NCBI Taxonomy" id="701091"/>
    <lineage>
        <taxon>Eukaryota</taxon>
        <taxon>Fungi</taxon>
        <taxon>Dikarya</taxon>
        <taxon>Ascomycota</taxon>
        <taxon>Pezizomycotina</taxon>
        <taxon>Dothideomycetes</taxon>
        <taxon>Pleosporomycetidae</taxon>
        <taxon>Pleosporales</taxon>
        <taxon>Pleosporineae</taxon>
        <taxon>Pleosporaceae</taxon>
        <taxon>Bipolaris</taxon>
    </lineage>
</organism>
<feature type="compositionally biased region" description="Polar residues" evidence="8">
    <location>
        <begin position="457"/>
        <end position="475"/>
    </location>
</feature>
<dbReference type="HOGENOM" id="CLU_502541_0_0_1"/>
<evidence type="ECO:0000313" key="12">
    <source>
        <dbReference type="Proteomes" id="UP000016936"/>
    </source>
</evidence>
<feature type="compositionally biased region" description="Acidic residues" evidence="8">
    <location>
        <begin position="290"/>
        <end position="301"/>
    </location>
</feature>
<dbReference type="AlphaFoldDB" id="M2UAR9"/>
<keyword evidence="2" id="KW-0227">DNA damage</keyword>
<dbReference type="eggNOG" id="ENOG502SCQK">
    <property type="taxonomic scope" value="Eukaryota"/>
</dbReference>
<dbReference type="STRING" id="701091.M2UAR9"/>
<dbReference type="GO" id="GO:0032807">
    <property type="term" value="C:DNA ligase IV complex"/>
    <property type="evidence" value="ECO:0007669"/>
    <property type="project" value="TreeGrafter"/>
</dbReference>
<keyword evidence="3" id="KW-0238">DNA-binding</keyword>
<evidence type="ECO:0000259" key="9">
    <source>
        <dbReference type="Pfam" id="PF09302"/>
    </source>
</evidence>
<evidence type="ECO:0000256" key="5">
    <source>
        <dbReference type="ARBA" id="ARBA00023242"/>
    </source>
</evidence>
<evidence type="ECO:0000256" key="1">
    <source>
        <dbReference type="ARBA" id="ARBA00004123"/>
    </source>
</evidence>
<dbReference type="InterPro" id="IPR053829">
    <property type="entry name" value="XLF-like_CC"/>
</dbReference>